<proteinExistence type="predicted"/>
<keyword evidence="2" id="KW-1185">Reference proteome</keyword>
<dbReference type="SUPFAM" id="SSF50998">
    <property type="entry name" value="Quinoprotein alcohol dehydrogenase-like"/>
    <property type="match status" value="1"/>
</dbReference>
<dbReference type="Pfam" id="PF00400">
    <property type="entry name" value="WD40"/>
    <property type="match status" value="1"/>
</dbReference>
<accession>A0ABN9XSS0</accession>
<dbReference type="InterPro" id="IPR011047">
    <property type="entry name" value="Quinoprotein_ADH-like_sf"/>
</dbReference>
<dbReference type="EMBL" id="CAUYUJ010021162">
    <property type="protein sequence ID" value="CAK0903057.1"/>
    <property type="molecule type" value="Genomic_DNA"/>
</dbReference>
<gene>
    <name evidence="1" type="ORF">PCOR1329_LOCUS79475</name>
</gene>
<protein>
    <submittedName>
        <fullName evidence="1">Uncharacterized protein</fullName>
    </submittedName>
</protein>
<reference evidence="1" key="1">
    <citation type="submission" date="2023-10" db="EMBL/GenBank/DDBJ databases">
        <authorList>
            <person name="Chen Y."/>
            <person name="Shah S."/>
            <person name="Dougan E. K."/>
            <person name="Thang M."/>
            <person name="Chan C."/>
        </authorList>
    </citation>
    <scope>NUCLEOTIDE SEQUENCE [LARGE SCALE GENOMIC DNA]</scope>
</reference>
<comment type="caution">
    <text evidence="1">The sequence shown here is derived from an EMBL/GenBank/DDBJ whole genome shotgun (WGS) entry which is preliminary data.</text>
</comment>
<dbReference type="Gene3D" id="2.130.10.10">
    <property type="entry name" value="YVTN repeat-like/Quinoprotein amine dehydrogenase"/>
    <property type="match status" value="1"/>
</dbReference>
<dbReference type="Proteomes" id="UP001189429">
    <property type="component" value="Unassembled WGS sequence"/>
</dbReference>
<organism evidence="1 2">
    <name type="scientific">Prorocentrum cordatum</name>
    <dbReference type="NCBI Taxonomy" id="2364126"/>
    <lineage>
        <taxon>Eukaryota</taxon>
        <taxon>Sar</taxon>
        <taxon>Alveolata</taxon>
        <taxon>Dinophyceae</taxon>
        <taxon>Prorocentrales</taxon>
        <taxon>Prorocentraceae</taxon>
        <taxon>Prorocentrum</taxon>
    </lineage>
</organism>
<name>A0ABN9XSS0_9DINO</name>
<feature type="non-terminal residue" evidence="1">
    <location>
        <position position="198"/>
    </location>
</feature>
<dbReference type="InterPro" id="IPR001680">
    <property type="entry name" value="WD40_rpt"/>
</dbReference>
<dbReference type="InterPro" id="IPR015943">
    <property type="entry name" value="WD40/YVTN_repeat-like_dom_sf"/>
</dbReference>
<evidence type="ECO:0000313" key="1">
    <source>
        <dbReference type="EMBL" id="CAK0903057.1"/>
    </source>
</evidence>
<dbReference type="SMART" id="SM00320">
    <property type="entry name" value="WD40"/>
    <property type="match status" value="2"/>
</dbReference>
<sequence length="198" mass="20695">MSRLCWAPGRQGVYAAFGASVYGFSWSLEDEQLRHNLTIEGFTDECRIVVEGPAGLLAVADGTSLCIADPGMHERRIVACVQDAHGGQQVFALACDASTGLLASSGRDKSIKVWRVHGHSATLLATTVEAHADWVLALQVCEASETVLSTGIDGVISAWRLAGGALTPIAQAADPGREGVLSLQLWPEGGLVASAGQD</sequence>
<evidence type="ECO:0000313" key="2">
    <source>
        <dbReference type="Proteomes" id="UP001189429"/>
    </source>
</evidence>